<comment type="caution">
    <text evidence="2">The sequence shown here is derived from an EMBL/GenBank/DDBJ whole genome shotgun (WGS) entry which is preliminary data.</text>
</comment>
<dbReference type="AlphaFoldDB" id="A0A545U9S4"/>
<dbReference type="OrthoDB" id="9937426at2"/>
<feature type="transmembrane region" description="Helical" evidence="1">
    <location>
        <begin position="39"/>
        <end position="58"/>
    </location>
</feature>
<keyword evidence="1" id="KW-1133">Transmembrane helix</keyword>
<dbReference type="Proteomes" id="UP000319732">
    <property type="component" value="Unassembled WGS sequence"/>
</dbReference>
<dbReference type="EMBL" id="VHSG01000002">
    <property type="protein sequence ID" value="TQV86227.1"/>
    <property type="molecule type" value="Genomic_DNA"/>
</dbReference>
<keyword evidence="3" id="KW-1185">Reference proteome</keyword>
<name>A0A545U9S4_9GAMM</name>
<organism evidence="2 3">
    <name type="scientific">Exilibacterium tricleocarpae</name>
    <dbReference type="NCBI Taxonomy" id="2591008"/>
    <lineage>
        <taxon>Bacteria</taxon>
        <taxon>Pseudomonadati</taxon>
        <taxon>Pseudomonadota</taxon>
        <taxon>Gammaproteobacteria</taxon>
        <taxon>Cellvibrionales</taxon>
        <taxon>Cellvibrionaceae</taxon>
        <taxon>Exilibacterium</taxon>
    </lineage>
</organism>
<proteinExistence type="predicted"/>
<evidence type="ECO:0000256" key="1">
    <source>
        <dbReference type="SAM" id="Phobius"/>
    </source>
</evidence>
<evidence type="ECO:0000313" key="3">
    <source>
        <dbReference type="Proteomes" id="UP000319732"/>
    </source>
</evidence>
<accession>A0A545U9S4</accession>
<evidence type="ECO:0000313" key="2">
    <source>
        <dbReference type="EMBL" id="TQV86227.1"/>
    </source>
</evidence>
<keyword evidence="1" id="KW-0812">Transmembrane</keyword>
<reference evidence="2 3" key="1">
    <citation type="submission" date="2019-06" db="EMBL/GenBank/DDBJ databases">
        <title>Whole genome sequence for Cellvibrionaceae sp. R142.</title>
        <authorList>
            <person name="Wang G."/>
        </authorList>
    </citation>
    <scope>NUCLEOTIDE SEQUENCE [LARGE SCALE GENOMIC DNA]</scope>
    <source>
        <strain evidence="2 3">R142</strain>
    </source>
</reference>
<keyword evidence="1" id="KW-0472">Membrane</keyword>
<feature type="transmembrane region" description="Helical" evidence="1">
    <location>
        <begin position="64"/>
        <end position="93"/>
    </location>
</feature>
<protein>
    <submittedName>
        <fullName evidence="2">Uncharacterized protein</fullName>
    </submittedName>
</protein>
<sequence>MDLLFYLMTLIFLLKVAWNFLVPLLLIRMEKSDSSQKRISMMPIEVVFWLLVVAYAFIENDFRIFGLGSLGIALSGAGLIVLSYASCIFFAWYKTKKGNDVA</sequence>
<feature type="transmembrane region" description="Helical" evidence="1">
    <location>
        <begin position="6"/>
        <end position="27"/>
    </location>
</feature>
<gene>
    <name evidence="2" type="ORF">FKG94_01355</name>
</gene>